<dbReference type="AlphaFoldDB" id="A0A1X2H4I9"/>
<dbReference type="EMBL" id="MCGN01000009">
    <property type="protein sequence ID" value="ORY93316.1"/>
    <property type="molecule type" value="Genomic_DNA"/>
</dbReference>
<organism evidence="1 2">
    <name type="scientific">Syncephalastrum racemosum</name>
    <name type="common">Filamentous fungus</name>
    <dbReference type="NCBI Taxonomy" id="13706"/>
    <lineage>
        <taxon>Eukaryota</taxon>
        <taxon>Fungi</taxon>
        <taxon>Fungi incertae sedis</taxon>
        <taxon>Mucoromycota</taxon>
        <taxon>Mucoromycotina</taxon>
        <taxon>Mucoromycetes</taxon>
        <taxon>Mucorales</taxon>
        <taxon>Syncephalastraceae</taxon>
        <taxon>Syncephalastrum</taxon>
    </lineage>
</organism>
<accession>A0A1X2H4I9</accession>
<proteinExistence type="predicted"/>
<sequence length="79" mass="8985">MALVYCIAFLWQQDSQSIAGKTILLSIFIFPIQRTQGRRVPCLQTKLEVLTVYKPCHGLTLSTNTWRANVDCVHFQGSQ</sequence>
<dbReference type="InParanoid" id="A0A1X2H4I9"/>
<gene>
    <name evidence="1" type="ORF">BCR43DRAFT_496707</name>
</gene>
<reference evidence="1 2" key="1">
    <citation type="submission" date="2016-07" db="EMBL/GenBank/DDBJ databases">
        <title>Pervasive Adenine N6-methylation of Active Genes in Fungi.</title>
        <authorList>
            <consortium name="DOE Joint Genome Institute"/>
            <person name="Mondo S.J."/>
            <person name="Dannebaum R.O."/>
            <person name="Kuo R.C."/>
            <person name="Labutti K."/>
            <person name="Haridas S."/>
            <person name="Kuo A."/>
            <person name="Salamov A."/>
            <person name="Ahrendt S.R."/>
            <person name="Lipzen A."/>
            <person name="Sullivan W."/>
            <person name="Andreopoulos W.B."/>
            <person name="Clum A."/>
            <person name="Lindquist E."/>
            <person name="Daum C."/>
            <person name="Ramamoorthy G.K."/>
            <person name="Gryganskyi A."/>
            <person name="Culley D."/>
            <person name="Magnuson J.K."/>
            <person name="James T.Y."/>
            <person name="O'Malley M.A."/>
            <person name="Stajich J.E."/>
            <person name="Spatafora J.W."/>
            <person name="Visel A."/>
            <person name="Grigoriev I.V."/>
        </authorList>
    </citation>
    <scope>NUCLEOTIDE SEQUENCE [LARGE SCALE GENOMIC DNA]</scope>
    <source>
        <strain evidence="1 2">NRRL 2496</strain>
    </source>
</reference>
<comment type="caution">
    <text evidence="1">The sequence shown here is derived from an EMBL/GenBank/DDBJ whole genome shotgun (WGS) entry which is preliminary data.</text>
</comment>
<evidence type="ECO:0000313" key="2">
    <source>
        <dbReference type="Proteomes" id="UP000242180"/>
    </source>
</evidence>
<evidence type="ECO:0000313" key="1">
    <source>
        <dbReference type="EMBL" id="ORY93316.1"/>
    </source>
</evidence>
<keyword evidence="2" id="KW-1185">Reference proteome</keyword>
<protein>
    <submittedName>
        <fullName evidence="1">Uncharacterized protein</fullName>
    </submittedName>
</protein>
<name>A0A1X2H4I9_SYNRA</name>
<dbReference type="Proteomes" id="UP000242180">
    <property type="component" value="Unassembled WGS sequence"/>
</dbReference>